<keyword evidence="1" id="KW-0472">Membrane</keyword>
<evidence type="ECO:0000313" key="3">
    <source>
        <dbReference type="Proteomes" id="UP000182060"/>
    </source>
</evidence>
<keyword evidence="1" id="KW-0812">Transmembrane</keyword>
<evidence type="ECO:0000256" key="1">
    <source>
        <dbReference type="SAM" id="Phobius"/>
    </source>
</evidence>
<feature type="transmembrane region" description="Helical" evidence="1">
    <location>
        <begin position="20"/>
        <end position="36"/>
    </location>
</feature>
<gene>
    <name evidence="2" type="ORF">AOC25_11700</name>
</gene>
<reference evidence="2" key="1">
    <citation type="journal article" date="2017" name="Appl. Environ. Microbiol.">
        <title>Microdiversification of a pelagic Polynucleobacter species is mainly driven by acquisition of genomic islands from a partially interspecific gene pool.</title>
        <authorList>
            <person name="Hoetzinger M."/>
            <person name="Hahn M.W."/>
            <person name="Jezberova J."/>
            <person name="Schmidt J."/>
            <person name="Koll U."/>
        </authorList>
    </citation>
    <scope>NUCLEOTIDE SEQUENCE</scope>
    <source>
        <strain evidence="2">MWH-RechtKol4</strain>
    </source>
</reference>
<evidence type="ECO:0000313" key="2">
    <source>
        <dbReference type="EMBL" id="APC02231.1"/>
    </source>
</evidence>
<proteinExistence type="predicted"/>
<sequence>MSGGNLEEMNKLRRELELKGVQVLAFSGITIATWYVSPSNWFLLPLTALIVRCVQTIIFIRKFKKFLNS</sequence>
<accession>A0AAC9NIL8</accession>
<dbReference type="EMBL" id="CP015017">
    <property type="protein sequence ID" value="APC02231.1"/>
    <property type="molecule type" value="Genomic_DNA"/>
</dbReference>
<keyword evidence="1" id="KW-1133">Transmembrane helix</keyword>
<organism evidence="2 3">
    <name type="scientific">Polynucleobacter asymbioticus</name>
    <dbReference type="NCBI Taxonomy" id="576611"/>
    <lineage>
        <taxon>Bacteria</taxon>
        <taxon>Pseudomonadati</taxon>
        <taxon>Pseudomonadota</taxon>
        <taxon>Betaproteobacteria</taxon>
        <taxon>Burkholderiales</taxon>
        <taxon>Burkholderiaceae</taxon>
        <taxon>Polynucleobacter</taxon>
    </lineage>
</organism>
<dbReference type="Proteomes" id="UP000182060">
    <property type="component" value="Chromosome"/>
</dbReference>
<name>A0AAC9NIL8_9BURK</name>
<feature type="transmembrane region" description="Helical" evidence="1">
    <location>
        <begin position="42"/>
        <end position="60"/>
    </location>
</feature>
<dbReference type="AlphaFoldDB" id="A0AAC9NIL8"/>
<evidence type="ECO:0008006" key="4">
    <source>
        <dbReference type="Google" id="ProtNLM"/>
    </source>
</evidence>
<protein>
    <recommendedName>
        <fullName evidence="4">Transmembrane protein</fullName>
    </recommendedName>
</protein>